<dbReference type="SUPFAM" id="SSF53822">
    <property type="entry name" value="Periplasmic binding protein-like I"/>
    <property type="match status" value="1"/>
</dbReference>
<dbReference type="AlphaFoldDB" id="A0AAW1UN74"/>
<name>A0AAW1UN74_9CUCU</name>
<dbReference type="Proteomes" id="UP001431783">
    <property type="component" value="Unassembled WGS sequence"/>
</dbReference>
<evidence type="ECO:0000313" key="1">
    <source>
        <dbReference type="EMBL" id="KAK9884539.1"/>
    </source>
</evidence>
<keyword evidence="2" id="KW-1185">Reference proteome</keyword>
<dbReference type="InterPro" id="IPR028082">
    <property type="entry name" value="Peripla_BP_I"/>
</dbReference>
<proteinExistence type="predicted"/>
<reference evidence="1 2" key="1">
    <citation type="submission" date="2023-03" db="EMBL/GenBank/DDBJ databases">
        <title>Genome insight into feeding habits of ladybird beetles.</title>
        <authorList>
            <person name="Li H.-S."/>
            <person name="Huang Y.-H."/>
            <person name="Pang H."/>
        </authorList>
    </citation>
    <scope>NUCLEOTIDE SEQUENCE [LARGE SCALE GENOMIC DNA]</scope>
    <source>
        <strain evidence="1">SYSU_2023b</strain>
        <tissue evidence="1">Whole body</tissue>
    </source>
</reference>
<comment type="caution">
    <text evidence="1">The sequence shown here is derived from an EMBL/GenBank/DDBJ whole genome shotgun (WGS) entry which is preliminary data.</text>
</comment>
<evidence type="ECO:0000313" key="2">
    <source>
        <dbReference type="Proteomes" id="UP001431783"/>
    </source>
</evidence>
<protein>
    <submittedName>
        <fullName evidence="1">Uncharacterized protein</fullName>
    </submittedName>
</protein>
<sequence>MSTQRCNIIIICRLKQRLILSPDHDSQMYVNEDQNFLAEEAVNGAVAYVNKNESFGISVNITRVITNRTESVELLQALCRTYASMLETSTPPHLVLDTTLTGLSSETVKSFTASLGLPTITASFGQERDLIKWRNIDDDEKKYMIQINPPNDIIPQVIKHIVKKQNITNAAVIFDSSFVMEHKYKSLFQNIATRNVITSLNEAILSVQIQQLMALDLVNFFILGRIKTLNTILNYASEIDILKKKYAWHFITSDTANLTCNCKNWSQVLHVKPLVDSTEQEALIRLKNIYNMESIAEITSVFYFDFALRSFLTVRSMLINGTWTRGNSEYITCDDYTGENTPRAVGFDLRSAFIEV</sequence>
<gene>
    <name evidence="1" type="ORF">WA026_007380</name>
</gene>
<organism evidence="1 2">
    <name type="scientific">Henosepilachna vigintioctopunctata</name>
    <dbReference type="NCBI Taxonomy" id="420089"/>
    <lineage>
        <taxon>Eukaryota</taxon>
        <taxon>Metazoa</taxon>
        <taxon>Ecdysozoa</taxon>
        <taxon>Arthropoda</taxon>
        <taxon>Hexapoda</taxon>
        <taxon>Insecta</taxon>
        <taxon>Pterygota</taxon>
        <taxon>Neoptera</taxon>
        <taxon>Endopterygota</taxon>
        <taxon>Coleoptera</taxon>
        <taxon>Polyphaga</taxon>
        <taxon>Cucujiformia</taxon>
        <taxon>Coccinelloidea</taxon>
        <taxon>Coccinellidae</taxon>
        <taxon>Epilachninae</taxon>
        <taxon>Epilachnini</taxon>
        <taxon>Henosepilachna</taxon>
    </lineage>
</organism>
<accession>A0AAW1UN74</accession>
<dbReference type="EMBL" id="JARQZJ010000093">
    <property type="protein sequence ID" value="KAK9884539.1"/>
    <property type="molecule type" value="Genomic_DNA"/>
</dbReference>
<dbReference type="Gene3D" id="3.40.50.2300">
    <property type="match status" value="1"/>
</dbReference>